<dbReference type="FunCoup" id="A0A6J2WKN7">
    <property type="interactions" value="1617"/>
</dbReference>
<dbReference type="GO" id="GO:0005813">
    <property type="term" value="C:centrosome"/>
    <property type="evidence" value="ECO:0007669"/>
    <property type="project" value="TreeGrafter"/>
</dbReference>
<dbReference type="GO" id="GO:0070652">
    <property type="term" value="C:HAUS complex"/>
    <property type="evidence" value="ECO:0007669"/>
    <property type="project" value="InterPro"/>
</dbReference>
<dbReference type="InterPro" id="IPR026242">
    <property type="entry name" value="HAUS2_metazoa"/>
</dbReference>
<reference evidence="2" key="1">
    <citation type="submission" date="2025-08" db="UniProtKB">
        <authorList>
            <consortium name="RefSeq"/>
        </authorList>
    </citation>
    <scope>IDENTIFICATION</scope>
</reference>
<dbReference type="PANTHER" id="PTHR16039:SF1">
    <property type="entry name" value="HAUS AUGMIN-LIKE COMPLEX SUBUNIT 2"/>
    <property type="match status" value="1"/>
</dbReference>
<evidence type="ECO:0000313" key="2">
    <source>
        <dbReference type="RefSeq" id="XP_030645004.1"/>
    </source>
</evidence>
<dbReference type="GeneID" id="115825307"/>
<dbReference type="InParanoid" id="A0A6J2WKN7"/>
<organism evidence="1 2">
    <name type="scientific">Chanos chanos</name>
    <name type="common">Milkfish</name>
    <name type="synonym">Mugil chanos</name>
    <dbReference type="NCBI Taxonomy" id="29144"/>
    <lineage>
        <taxon>Eukaryota</taxon>
        <taxon>Metazoa</taxon>
        <taxon>Chordata</taxon>
        <taxon>Craniata</taxon>
        <taxon>Vertebrata</taxon>
        <taxon>Euteleostomi</taxon>
        <taxon>Actinopterygii</taxon>
        <taxon>Neopterygii</taxon>
        <taxon>Teleostei</taxon>
        <taxon>Ostariophysi</taxon>
        <taxon>Gonorynchiformes</taxon>
        <taxon>Chanidae</taxon>
        <taxon>Chanos</taxon>
    </lineage>
</organism>
<dbReference type="GO" id="GO:1990498">
    <property type="term" value="C:mitotic spindle microtubule"/>
    <property type="evidence" value="ECO:0007669"/>
    <property type="project" value="TreeGrafter"/>
</dbReference>
<dbReference type="PRINTS" id="PR02088">
    <property type="entry name" value="HAUSAUGMINL2"/>
</dbReference>
<keyword evidence="1" id="KW-1185">Reference proteome</keyword>
<name>A0A6J2WKN7_CHACN</name>
<proteinExistence type="predicted"/>
<dbReference type="GO" id="GO:0007020">
    <property type="term" value="P:microtubule nucleation"/>
    <property type="evidence" value="ECO:0007669"/>
    <property type="project" value="TreeGrafter"/>
</dbReference>
<dbReference type="Proteomes" id="UP000504632">
    <property type="component" value="Chromosome 1"/>
</dbReference>
<accession>A0A6J2WKN7</accession>
<dbReference type="AlphaFoldDB" id="A0A6J2WKN7"/>
<evidence type="ECO:0000313" key="1">
    <source>
        <dbReference type="Proteomes" id="UP000504632"/>
    </source>
</evidence>
<dbReference type="Pfam" id="PF15003">
    <property type="entry name" value="HAUS2"/>
    <property type="match status" value="1"/>
</dbReference>
<protein>
    <submittedName>
        <fullName evidence="2">HAUS augmin-like complex subunit 2</fullName>
    </submittedName>
</protein>
<dbReference type="GO" id="GO:0051225">
    <property type="term" value="P:spindle assembly"/>
    <property type="evidence" value="ECO:0007669"/>
    <property type="project" value="InterPro"/>
</dbReference>
<dbReference type="RefSeq" id="XP_030645004.1">
    <property type="nucleotide sequence ID" value="XM_030789144.1"/>
</dbReference>
<dbReference type="CTD" id="55142"/>
<dbReference type="PANTHER" id="PTHR16039">
    <property type="entry name" value="HAUS AUGMIN-LIKE COMPLEX SUBUNIT 2"/>
    <property type="match status" value="1"/>
</dbReference>
<dbReference type="OrthoDB" id="2436605at2759"/>
<gene>
    <name evidence="2" type="primary">haus2</name>
</gene>
<dbReference type="InterPro" id="IPR028346">
    <property type="entry name" value="HAUS2"/>
</dbReference>
<sequence length="201" mass="22929">MDSLDPIPYSVTPAARVLSRCVNAGVVSQENLDAVPRETSLFSRLLEVEEQGKIKNKIAQKSLDLELLMLEKDCADVTHNYHLSKRFVTLQQSTSHLQEVLRQQTCLRQRLMKPPCQQNLPLQADLHRYVVELMGMVVEFINDLEMKMKTVRSIPLTQEYMSNMNNALVQLVTQVTEVEKLSKQVLEWRGQQSSISTDAST</sequence>
<dbReference type="GO" id="GO:0007098">
    <property type="term" value="P:centrosome cycle"/>
    <property type="evidence" value="ECO:0007669"/>
    <property type="project" value="InterPro"/>
</dbReference>